<evidence type="ECO:0000313" key="20">
    <source>
        <dbReference type="Proteomes" id="UP001058974"/>
    </source>
</evidence>
<dbReference type="PROSITE" id="PS00107">
    <property type="entry name" value="PROTEIN_KINASE_ATP"/>
    <property type="match status" value="1"/>
</dbReference>
<sequence length="740" mass="82824">MSPSFLQPHCSFLINILLFLSLFLLVPIHVTSDAKSYKSCAPFTCGSFTNITYPFWIMNSQRNYCGHPNFTLDCQKNNLTIDINSQKFHIIDMNQTSQVLKIARLDLWNYDAANVPSCPDTNVKLNLGFFKYTSNDESYTLLSGCDPLPTNTYGPPLISEVSQKFSCLIDSEPQDAYLILSTKMADFTGLECKNNIKVYGPKSSIIDDSGTTVNVLKDGFEVGWSGVDDDICNYCKKFGGRCGYNTTKSAFMCICPNQQSYGDCGFCRDNSTTEIWPDESGCIGSKLYKPVAPSPLAEPSYGLQQPYGNTPFQALEPSSNPDSKKPDTSRKLNLRRKILIGVASAVLGAFAVIVAIYFYRRRKNKTYAKSYLQSRSLSSELTSKDPENGSQYFGRSQNFGVQHFTYSELEEATNYFDPSKELGEGGFGTVYYGKLYDGRSVAVKRLYENNYKRVEQFKNEVEILASLVHPNLVSLYGCTSRHSRELLLVYEYVSNGTVADHLRGKHAKQGKLTWPIRMNIAVETASALKYLHISEIIHRDIKTNNILLDAHFHVKVADFGLSRLFPYDQTHVSTAPQGTPGYVDPEYHQCYQLTDKSDVYSFGVVMIELISSLPAVDITRHRHEINLASMALNRIQNQALHEIVDPTLGFESDAKVKKMIVAMGELAFQCLQSSKDMRPTMDEVLESLKVIQNGGKHKNQPEVMDISSLSDDAVLLNHAPPPLSPDSNVRSNYTTPNTNV</sequence>
<dbReference type="SMART" id="SM00220">
    <property type="entry name" value="S_TKc"/>
    <property type="match status" value="1"/>
</dbReference>
<dbReference type="GO" id="GO:0030247">
    <property type="term" value="F:polysaccharide binding"/>
    <property type="evidence" value="ECO:0007669"/>
    <property type="project" value="InterPro"/>
</dbReference>
<comment type="subcellular location">
    <subcellularLocation>
        <location evidence="1">Membrane</location>
        <topology evidence="1">Single-pass membrane protein</topology>
    </subcellularLocation>
</comment>
<dbReference type="InterPro" id="IPR011009">
    <property type="entry name" value="Kinase-like_dom_sf"/>
</dbReference>
<keyword evidence="4" id="KW-0808">Transferase</keyword>
<feature type="binding site" evidence="15">
    <location>
        <position position="444"/>
    </location>
    <ligand>
        <name>ATP</name>
        <dbReference type="ChEBI" id="CHEBI:30616"/>
    </ligand>
</feature>
<comment type="catalytic activity">
    <reaction evidence="13">
        <text>L-threonyl-[protein] + ATP = O-phospho-L-threonyl-[protein] + ADP + H(+)</text>
        <dbReference type="Rhea" id="RHEA:46608"/>
        <dbReference type="Rhea" id="RHEA-COMP:11060"/>
        <dbReference type="Rhea" id="RHEA-COMP:11605"/>
        <dbReference type="ChEBI" id="CHEBI:15378"/>
        <dbReference type="ChEBI" id="CHEBI:30013"/>
        <dbReference type="ChEBI" id="CHEBI:30616"/>
        <dbReference type="ChEBI" id="CHEBI:61977"/>
        <dbReference type="ChEBI" id="CHEBI:456216"/>
        <dbReference type="EC" id="2.7.11.1"/>
    </reaction>
</comment>
<dbReference type="GO" id="GO:0005524">
    <property type="term" value="F:ATP binding"/>
    <property type="evidence" value="ECO:0007669"/>
    <property type="project" value="UniProtKB-UniRule"/>
</dbReference>
<comment type="caution">
    <text evidence="19">The sequence shown here is derived from an EMBL/GenBank/DDBJ whole genome shotgun (WGS) entry which is preliminary data.</text>
</comment>
<evidence type="ECO:0000256" key="3">
    <source>
        <dbReference type="ARBA" id="ARBA00022527"/>
    </source>
</evidence>
<evidence type="ECO:0000256" key="10">
    <source>
        <dbReference type="ARBA" id="ARBA00022989"/>
    </source>
</evidence>
<keyword evidence="5 17" id="KW-0812">Transmembrane</keyword>
<keyword evidence="11 17" id="KW-0472">Membrane</keyword>
<reference evidence="19 20" key="1">
    <citation type="journal article" date="2022" name="Nat. Genet.">
        <title>Improved pea reference genome and pan-genome highlight genomic features and evolutionary characteristics.</title>
        <authorList>
            <person name="Yang T."/>
            <person name="Liu R."/>
            <person name="Luo Y."/>
            <person name="Hu S."/>
            <person name="Wang D."/>
            <person name="Wang C."/>
            <person name="Pandey M.K."/>
            <person name="Ge S."/>
            <person name="Xu Q."/>
            <person name="Li N."/>
            <person name="Li G."/>
            <person name="Huang Y."/>
            <person name="Saxena R.K."/>
            <person name="Ji Y."/>
            <person name="Li M."/>
            <person name="Yan X."/>
            <person name="He Y."/>
            <person name="Liu Y."/>
            <person name="Wang X."/>
            <person name="Xiang C."/>
            <person name="Varshney R.K."/>
            <person name="Ding H."/>
            <person name="Gao S."/>
            <person name="Zong X."/>
        </authorList>
    </citation>
    <scope>NUCLEOTIDE SEQUENCE [LARGE SCALE GENOMIC DNA]</scope>
    <source>
        <strain evidence="19 20">cv. Zhongwan 6</strain>
    </source>
</reference>
<dbReference type="Pfam" id="PF07714">
    <property type="entry name" value="PK_Tyr_Ser-Thr"/>
    <property type="match status" value="1"/>
</dbReference>
<keyword evidence="10 17" id="KW-1133">Transmembrane helix</keyword>
<dbReference type="GO" id="GO:0004674">
    <property type="term" value="F:protein serine/threonine kinase activity"/>
    <property type="evidence" value="ECO:0007669"/>
    <property type="project" value="UniProtKB-KW"/>
</dbReference>
<evidence type="ECO:0000313" key="19">
    <source>
        <dbReference type="EMBL" id="KAI5441629.1"/>
    </source>
</evidence>
<dbReference type="SUPFAM" id="SSF56112">
    <property type="entry name" value="Protein kinase-like (PK-like)"/>
    <property type="match status" value="1"/>
</dbReference>
<dbReference type="PANTHER" id="PTHR46008">
    <property type="entry name" value="LEAF RUST 10 DISEASE-RESISTANCE LOCUS RECEPTOR-LIKE PROTEIN KINASE-LIKE 1.4"/>
    <property type="match status" value="1"/>
</dbReference>
<evidence type="ECO:0000256" key="16">
    <source>
        <dbReference type="SAM" id="MobiDB-lite"/>
    </source>
</evidence>
<dbReference type="PANTHER" id="PTHR46008:SF20">
    <property type="entry name" value="PROTEIN KINASE DOMAIN-CONTAINING PROTEIN"/>
    <property type="match status" value="1"/>
</dbReference>
<evidence type="ECO:0000256" key="15">
    <source>
        <dbReference type="PROSITE-ProRule" id="PRU10141"/>
    </source>
</evidence>
<dbReference type="InterPro" id="IPR008271">
    <property type="entry name" value="Ser/Thr_kinase_AS"/>
</dbReference>
<dbReference type="Gene3D" id="1.10.510.10">
    <property type="entry name" value="Transferase(Phosphotransferase) domain 1"/>
    <property type="match status" value="1"/>
</dbReference>
<evidence type="ECO:0000256" key="8">
    <source>
        <dbReference type="ARBA" id="ARBA00022777"/>
    </source>
</evidence>
<dbReference type="CDD" id="cd14066">
    <property type="entry name" value="STKc_IRAK"/>
    <property type="match status" value="1"/>
</dbReference>
<dbReference type="FunFam" id="1.10.510.10:FF:000161">
    <property type="entry name" value="Wall-associated receptor kinase-like 20"/>
    <property type="match status" value="1"/>
</dbReference>
<dbReference type="Proteomes" id="UP001058974">
    <property type="component" value="Chromosome 1"/>
</dbReference>
<dbReference type="InterPro" id="IPR000719">
    <property type="entry name" value="Prot_kinase_dom"/>
</dbReference>
<feature type="region of interest" description="Disordered" evidence="16">
    <location>
        <begin position="718"/>
        <end position="740"/>
    </location>
</feature>
<evidence type="ECO:0000256" key="6">
    <source>
        <dbReference type="ARBA" id="ARBA00022729"/>
    </source>
</evidence>
<dbReference type="EC" id="2.7.11.1" evidence="2"/>
<keyword evidence="9 15" id="KW-0067">ATP-binding</keyword>
<evidence type="ECO:0000259" key="18">
    <source>
        <dbReference type="PROSITE" id="PS50011"/>
    </source>
</evidence>
<dbReference type="Gene3D" id="3.30.200.20">
    <property type="entry name" value="Phosphorylase Kinase, domain 1"/>
    <property type="match status" value="1"/>
</dbReference>
<dbReference type="GO" id="GO:0005886">
    <property type="term" value="C:plasma membrane"/>
    <property type="evidence" value="ECO:0007669"/>
    <property type="project" value="UniProtKB-ARBA"/>
</dbReference>
<dbReference type="Pfam" id="PF14380">
    <property type="entry name" value="WAK_assoc"/>
    <property type="match status" value="1"/>
</dbReference>
<keyword evidence="7 15" id="KW-0547">Nucleotide-binding</keyword>
<dbReference type="PROSITE" id="PS50011">
    <property type="entry name" value="PROTEIN_KINASE_DOM"/>
    <property type="match status" value="1"/>
</dbReference>
<accession>A0A9D4YM67</accession>
<feature type="transmembrane region" description="Helical" evidence="17">
    <location>
        <begin position="12"/>
        <end position="30"/>
    </location>
</feature>
<evidence type="ECO:0000256" key="7">
    <source>
        <dbReference type="ARBA" id="ARBA00022741"/>
    </source>
</evidence>
<dbReference type="InterPro" id="IPR032872">
    <property type="entry name" value="WAK_assoc_C"/>
</dbReference>
<dbReference type="InterPro" id="IPR001245">
    <property type="entry name" value="Ser-Thr/Tyr_kinase_cat_dom"/>
</dbReference>
<evidence type="ECO:0000256" key="5">
    <source>
        <dbReference type="ARBA" id="ARBA00022692"/>
    </source>
</evidence>
<dbReference type="PROSITE" id="PS00108">
    <property type="entry name" value="PROTEIN_KINASE_ST"/>
    <property type="match status" value="1"/>
</dbReference>
<evidence type="ECO:0000256" key="4">
    <source>
        <dbReference type="ARBA" id="ARBA00022679"/>
    </source>
</evidence>
<dbReference type="InterPro" id="IPR025287">
    <property type="entry name" value="WAK_GUB"/>
</dbReference>
<feature type="transmembrane region" description="Helical" evidence="17">
    <location>
        <begin position="338"/>
        <end position="359"/>
    </location>
</feature>
<feature type="domain" description="Protein kinase" evidence="18">
    <location>
        <begin position="416"/>
        <end position="691"/>
    </location>
</feature>
<evidence type="ECO:0000256" key="11">
    <source>
        <dbReference type="ARBA" id="ARBA00023136"/>
    </source>
</evidence>
<evidence type="ECO:0000256" key="1">
    <source>
        <dbReference type="ARBA" id="ARBA00004167"/>
    </source>
</evidence>
<keyword evidence="12" id="KW-0325">Glycoprotein</keyword>
<name>A0A9D4YM67_PEA</name>
<evidence type="ECO:0000256" key="13">
    <source>
        <dbReference type="ARBA" id="ARBA00047899"/>
    </source>
</evidence>
<evidence type="ECO:0000256" key="14">
    <source>
        <dbReference type="ARBA" id="ARBA00048679"/>
    </source>
</evidence>
<gene>
    <name evidence="19" type="ORF">KIW84_010912</name>
</gene>
<proteinExistence type="predicted"/>
<comment type="catalytic activity">
    <reaction evidence="14">
        <text>L-seryl-[protein] + ATP = O-phospho-L-seryl-[protein] + ADP + H(+)</text>
        <dbReference type="Rhea" id="RHEA:17989"/>
        <dbReference type="Rhea" id="RHEA-COMP:9863"/>
        <dbReference type="Rhea" id="RHEA-COMP:11604"/>
        <dbReference type="ChEBI" id="CHEBI:15378"/>
        <dbReference type="ChEBI" id="CHEBI:29999"/>
        <dbReference type="ChEBI" id="CHEBI:30616"/>
        <dbReference type="ChEBI" id="CHEBI:83421"/>
        <dbReference type="ChEBI" id="CHEBI:456216"/>
        <dbReference type="EC" id="2.7.11.1"/>
    </reaction>
</comment>
<feature type="compositionally biased region" description="Polar residues" evidence="16">
    <location>
        <begin position="725"/>
        <end position="740"/>
    </location>
</feature>
<protein>
    <recommendedName>
        <fullName evidence="2">non-specific serine/threonine protein kinase</fullName>
        <ecNumber evidence="2">2.7.11.1</ecNumber>
    </recommendedName>
</protein>
<dbReference type="Pfam" id="PF13947">
    <property type="entry name" value="GUB_WAK_bind"/>
    <property type="match status" value="1"/>
</dbReference>
<evidence type="ECO:0000256" key="9">
    <source>
        <dbReference type="ARBA" id="ARBA00022840"/>
    </source>
</evidence>
<dbReference type="EMBL" id="JAMSHJ010000001">
    <property type="protein sequence ID" value="KAI5441629.1"/>
    <property type="molecule type" value="Genomic_DNA"/>
</dbReference>
<keyword evidence="20" id="KW-1185">Reference proteome</keyword>
<evidence type="ECO:0000256" key="2">
    <source>
        <dbReference type="ARBA" id="ARBA00012513"/>
    </source>
</evidence>
<dbReference type="Gramene" id="Psat01G0091200-T1">
    <property type="protein sequence ID" value="KAI5441629.1"/>
    <property type="gene ID" value="KIW84_010912"/>
</dbReference>
<dbReference type="AlphaFoldDB" id="A0A9D4YM67"/>
<keyword evidence="8" id="KW-0418">Kinase</keyword>
<organism evidence="19 20">
    <name type="scientific">Pisum sativum</name>
    <name type="common">Garden pea</name>
    <name type="synonym">Lathyrus oleraceus</name>
    <dbReference type="NCBI Taxonomy" id="3888"/>
    <lineage>
        <taxon>Eukaryota</taxon>
        <taxon>Viridiplantae</taxon>
        <taxon>Streptophyta</taxon>
        <taxon>Embryophyta</taxon>
        <taxon>Tracheophyta</taxon>
        <taxon>Spermatophyta</taxon>
        <taxon>Magnoliopsida</taxon>
        <taxon>eudicotyledons</taxon>
        <taxon>Gunneridae</taxon>
        <taxon>Pentapetalae</taxon>
        <taxon>rosids</taxon>
        <taxon>fabids</taxon>
        <taxon>Fabales</taxon>
        <taxon>Fabaceae</taxon>
        <taxon>Papilionoideae</taxon>
        <taxon>50 kb inversion clade</taxon>
        <taxon>NPAAA clade</taxon>
        <taxon>Hologalegina</taxon>
        <taxon>IRL clade</taxon>
        <taxon>Fabeae</taxon>
        <taxon>Lathyrus</taxon>
    </lineage>
</organism>
<keyword evidence="3" id="KW-0723">Serine/threonine-protein kinase</keyword>
<evidence type="ECO:0000256" key="17">
    <source>
        <dbReference type="SAM" id="Phobius"/>
    </source>
</evidence>
<evidence type="ECO:0000256" key="12">
    <source>
        <dbReference type="ARBA" id="ARBA00023180"/>
    </source>
</evidence>
<keyword evidence="6" id="KW-0732">Signal</keyword>
<dbReference type="InterPro" id="IPR017441">
    <property type="entry name" value="Protein_kinase_ATP_BS"/>
</dbReference>